<dbReference type="OrthoDB" id="9773293at2"/>
<gene>
    <name evidence="3" type="ORF">MEBOL_003616</name>
</gene>
<accession>A0A250IG83</accession>
<dbReference type="RefSeq" id="WP_095978641.1">
    <property type="nucleotide sequence ID" value="NZ_CP022163.1"/>
</dbReference>
<dbReference type="InterPro" id="IPR029058">
    <property type="entry name" value="AB_hydrolase_fold"/>
</dbReference>
<dbReference type="KEGG" id="mbd:MEBOL_003616"/>
<evidence type="ECO:0000313" key="3">
    <source>
        <dbReference type="EMBL" id="ATB30161.1"/>
    </source>
</evidence>
<dbReference type="Proteomes" id="UP000217289">
    <property type="component" value="Chromosome"/>
</dbReference>
<name>A0A250IG83_9BACT</name>
<dbReference type="Gene3D" id="3.40.50.1820">
    <property type="entry name" value="alpha/beta hydrolase"/>
    <property type="match status" value="1"/>
</dbReference>
<keyword evidence="3" id="KW-0378">Hydrolase</keyword>
<feature type="domain" description="AB hydrolase-1" evidence="2">
    <location>
        <begin position="78"/>
        <end position="321"/>
    </location>
</feature>
<dbReference type="PRINTS" id="PR00111">
    <property type="entry name" value="ABHYDROLASE"/>
</dbReference>
<dbReference type="GO" id="GO:0016787">
    <property type="term" value="F:hydrolase activity"/>
    <property type="evidence" value="ECO:0007669"/>
    <property type="project" value="UniProtKB-KW"/>
</dbReference>
<dbReference type="InterPro" id="IPR000073">
    <property type="entry name" value="AB_hydrolase_1"/>
</dbReference>
<reference evidence="3 4" key="1">
    <citation type="submission" date="2017-06" db="EMBL/GenBank/DDBJ databases">
        <authorList>
            <person name="Kim H.J."/>
            <person name="Triplett B.A."/>
        </authorList>
    </citation>
    <scope>NUCLEOTIDE SEQUENCE [LARGE SCALE GENOMIC DNA]</scope>
    <source>
        <strain evidence="3 4">DSM 14713</strain>
    </source>
</reference>
<dbReference type="Pfam" id="PF00561">
    <property type="entry name" value="Abhydrolase_1"/>
    <property type="match status" value="1"/>
</dbReference>
<sequence>MKTPIAWALLALAGLSSGCVTSYAARPALSFQDFDYSSTEGKPWPLGRMALPETAATHALQRVPEVAYVELNPEGAQTVVFIHGLGSYLKFWRYQLDAFAARGYRVLALDLPGYGKSDKPASFPYTMEAMADVVHEFSQKLGASQPILVGHSMGGQTALSYALRYPQDLKALVLTSPAGFEHFSVREKAWFKRAFSTSLIKSASESSIWGSVRQANFERWRPELDWLIEERVRVAKSPEFDSYAYANVRTVNGLAHNDFVRDSLTQVAVPTLIIYGEDDRLIPNAFLHGGWARDVMRYGHERISGSKLVGLAGCGHIVQMDCPQEYNPQVFGFLDGLGASSPPAP</sequence>
<dbReference type="InterPro" id="IPR000639">
    <property type="entry name" value="Epox_hydrolase-like"/>
</dbReference>
<evidence type="ECO:0000313" key="4">
    <source>
        <dbReference type="Proteomes" id="UP000217289"/>
    </source>
</evidence>
<dbReference type="PANTHER" id="PTHR43798">
    <property type="entry name" value="MONOACYLGLYCEROL LIPASE"/>
    <property type="match status" value="1"/>
</dbReference>
<feature type="chain" id="PRO_5012309690" evidence="1">
    <location>
        <begin position="25"/>
        <end position="345"/>
    </location>
</feature>
<dbReference type="PROSITE" id="PS51257">
    <property type="entry name" value="PROKAR_LIPOPROTEIN"/>
    <property type="match status" value="1"/>
</dbReference>
<evidence type="ECO:0000256" key="1">
    <source>
        <dbReference type="SAM" id="SignalP"/>
    </source>
</evidence>
<proteinExistence type="predicted"/>
<dbReference type="AlphaFoldDB" id="A0A250IG83"/>
<keyword evidence="4" id="KW-1185">Reference proteome</keyword>
<evidence type="ECO:0000259" key="2">
    <source>
        <dbReference type="Pfam" id="PF00561"/>
    </source>
</evidence>
<dbReference type="GO" id="GO:0016020">
    <property type="term" value="C:membrane"/>
    <property type="evidence" value="ECO:0007669"/>
    <property type="project" value="TreeGrafter"/>
</dbReference>
<dbReference type="InterPro" id="IPR050266">
    <property type="entry name" value="AB_hydrolase_sf"/>
</dbReference>
<dbReference type="PRINTS" id="PR00412">
    <property type="entry name" value="EPOXHYDRLASE"/>
</dbReference>
<protein>
    <submittedName>
        <fullName evidence="3">Alpha/beta hydrolase</fullName>
    </submittedName>
</protein>
<organism evidence="3 4">
    <name type="scientific">Melittangium boletus DSM 14713</name>
    <dbReference type="NCBI Taxonomy" id="1294270"/>
    <lineage>
        <taxon>Bacteria</taxon>
        <taxon>Pseudomonadati</taxon>
        <taxon>Myxococcota</taxon>
        <taxon>Myxococcia</taxon>
        <taxon>Myxococcales</taxon>
        <taxon>Cystobacterineae</taxon>
        <taxon>Archangiaceae</taxon>
        <taxon>Melittangium</taxon>
    </lineage>
</organism>
<feature type="signal peptide" evidence="1">
    <location>
        <begin position="1"/>
        <end position="24"/>
    </location>
</feature>
<dbReference type="SUPFAM" id="SSF53474">
    <property type="entry name" value="alpha/beta-Hydrolases"/>
    <property type="match status" value="1"/>
</dbReference>
<dbReference type="EMBL" id="CP022163">
    <property type="protein sequence ID" value="ATB30161.1"/>
    <property type="molecule type" value="Genomic_DNA"/>
</dbReference>
<keyword evidence="1" id="KW-0732">Signal</keyword>
<dbReference type="PANTHER" id="PTHR43798:SF33">
    <property type="entry name" value="HYDROLASE, PUTATIVE (AFU_ORTHOLOGUE AFUA_2G14860)-RELATED"/>
    <property type="match status" value="1"/>
</dbReference>